<organism evidence="1 2">
    <name type="scientific">Peronosclerospora sorghi</name>
    <dbReference type="NCBI Taxonomy" id="230839"/>
    <lineage>
        <taxon>Eukaryota</taxon>
        <taxon>Sar</taxon>
        <taxon>Stramenopiles</taxon>
        <taxon>Oomycota</taxon>
        <taxon>Peronosporomycetes</taxon>
        <taxon>Peronosporales</taxon>
        <taxon>Peronosporaceae</taxon>
        <taxon>Peronosclerospora</taxon>
    </lineage>
</organism>
<evidence type="ECO:0000313" key="1">
    <source>
        <dbReference type="EMBL" id="KAI9914816.1"/>
    </source>
</evidence>
<dbReference type="Proteomes" id="UP001163321">
    <property type="component" value="Chromosome 3"/>
</dbReference>
<gene>
    <name evidence="1" type="ORF">PsorP6_008036</name>
</gene>
<proteinExistence type="predicted"/>
<accession>A0ACC0W916</accession>
<name>A0ACC0W916_9STRA</name>
<dbReference type="EMBL" id="CM047582">
    <property type="protein sequence ID" value="KAI9914816.1"/>
    <property type="molecule type" value="Genomic_DNA"/>
</dbReference>
<keyword evidence="2" id="KW-1185">Reference proteome</keyword>
<comment type="caution">
    <text evidence="1">The sequence shown here is derived from an EMBL/GenBank/DDBJ whole genome shotgun (WGS) entry which is preliminary data.</text>
</comment>
<protein>
    <submittedName>
        <fullName evidence="1">Uncharacterized protein</fullName>
    </submittedName>
</protein>
<sequence>MLCVFRRLSFIKGVNLSMRLRSSKNLDGTVCVEQQVTVAKSEVRRSSSPLRPALGKTSEEVVSTKPRKLEMYDGNVASIPKKKIKRSRIKEKVRVPRKEPIGWKEILQGIEEMRVNKDADVDKYGCEEFYDKSALPHVRRFYVLISAMLSSQTKDPINAAAMGRLMNRGMLHKVLILVATIDNRLLVGLTVESMLEIDQQELAQLIRPVGFFNHKAKYIKQTAAILTKQAEAEGKDVVDIPNTYEALIALPGVGPKMATLVMKCAWNMCVFLLDLLNYISSLCCTTVGICVDTHVHRISNRLKWVNTWNKNNPKSQDPERTRVELEDWLPKEYWGSINPLLVGFGQTVCLPRNPKCVECKIRSICPSAHSSII</sequence>
<reference evidence="1 2" key="1">
    <citation type="journal article" date="2022" name="bioRxiv">
        <title>The genome of the oomycete Peronosclerospora sorghi, a cosmopolitan pathogen of maize and sorghum, is inflated with dispersed pseudogenes.</title>
        <authorList>
            <person name="Fletcher K."/>
            <person name="Martin F."/>
            <person name="Isakeit T."/>
            <person name="Cavanaugh K."/>
            <person name="Magill C."/>
            <person name="Michelmore R."/>
        </authorList>
    </citation>
    <scope>NUCLEOTIDE SEQUENCE [LARGE SCALE GENOMIC DNA]</scope>
    <source>
        <strain evidence="1">P6</strain>
    </source>
</reference>
<evidence type="ECO:0000313" key="2">
    <source>
        <dbReference type="Proteomes" id="UP001163321"/>
    </source>
</evidence>